<accession>A0ABD3C2W2</accession>
<proteinExistence type="predicted"/>
<keyword evidence="2" id="KW-1185">Reference proteome</keyword>
<dbReference type="Proteomes" id="UP001632038">
    <property type="component" value="Unassembled WGS sequence"/>
</dbReference>
<dbReference type="AlphaFoldDB" id="A0ABD3C2W2"/>
<evidence type="ECO:0000313" key="2">
    <source>
        <dbReference type="Proteomes" id="UP001632038"/>
    </source>
</evidence>
<sequence length="42" mass="4841">MSHEKIYEEYVEDYISVSEYPLGAACCISMIKTAVERKLNIL</sequence>
<gene>
    <name evidence="1" type="ORF">CASFOL_032547</name>
</gene>
<evidence type="ECO:0000313" key="1">
    <source>
        <dbReference type="EMBL" id="KAL3623731.1"/>
    </source>
</evidence>
<dbReference type="EMBL" id="JAVIJP010000054">
    <property type="protein sequence ID" value="KAL3623731.1"/>
    <property type="molecule type" value="Genomic_DNA"/>
</dbReference>
<dbReference type="InterPro" id="IPR029026">
    <property type="entry name" value="tRNA_m1G_MTases_N"/>
</dbReference>
<reference evidence="2" key="1">
    <citation type="journal article" date="2024" name="IScience">
        <title>Strigolactones Initiate the Formation of Haustorium-like Structures in Castilleja.</title>
        <authorList>
            <person name="Buerger M."/>
            <person name="Peterson D."/>
            <person name="Chory J."/>
        </authorList>
    </citation>
    <scope>NUCLEOTIDE SEQUENCE [LARGE SCALE GENOMIC DNA]</scope>
</reference>
<organism evidence="1 2">
    <name type="scientific">Castilleja foliolosa</name>
    <dbReference type="NCBI Taxonomy" id="1961234"/>
    <lineage>
        <taxon>Eukaryota</taxon>
        <taxon>Viridiplantae</taxon>
        <taxon>Streptophyta</taxon>
        <taxon>Embryophyta</taxon>
        <taxon>Tracheophyta</taxon>
        <taxon>Spermatophyta</taxon>
        <taxon>Magnoliopsida</taxon>
        <taxon>eudicotyledons</taxon>
        <taxon>Gunneridae</taxon>
        <taxon>Pentapetalae</taxon>
        <taxon>asterids</taxon>
        <taxon>lamiids</taxon>
        <taxon>Lamiales</taxon>
        <taxon>Orobanchaceae</taxon>
        <taxon>Pedicularideae</taxon>
        <taxon>Castillejinae</taxon>
        <taxon>Castilleja</taxon>
    </lineage>
</organism>
<protein>
    <submittedName>
        <fullName evidence="1">Uncharacterized protein</fullName>
    </submittedName>
</protein>
<dbReference type="Gene3D" id="3.40.1280.10">
    <property type="match status" value="1"/>
</dbReference>
<name>A0ABD3C2W2_9LAMI</name>
<comment type="caution">
    <text evidence="1">The sequence shown here is derived from an EMBL/GenBank/DDBJ whole genome shotgun (WGS) entry which is preliminary data.</text>
</comment>